<dbReference type="GO" id="GO:0031032">
    <property type="term" value="P:actomyosin structure organization"/>
    <property type="evidence" value="ECO:0007669"/>
    <property type="project" value="TreeGrafter"/>
</dbReference>
<dbReference type="InterPro" id="IPR000299">
    <property type="entry name" value="FERM_domain"/>
</dbReference>
<feature type="domain" description="FERM" evidence="1">
    <location>
        <begin position="19"/>
        <end position="315"/>
    </location>
</feature>
<sequence>MISPNSQVHSQNTSGLDGMHITVRLLENDNTWRLVVPSHVTGKWLLEEICRRYDILDEMEYFGLRYVSCEMLSSPTKHWMDLTRSVQSQLKNTNPLQVSFRIKHYPANPFNEFKLEKSKYLLFHQLRRDFLSGRLIAPHDTLIKMAALFVEVILGDASELEPPTPAQSAESPTYLSNVRYLHTQSKRTEQEVIAEHRKLHGLLPSEAAAEVIRIATGLESYGIEPFRVHAKHQNSRTVHIGLTHEGIAEFSGSKRTHMYKWNTIEEILYKGRHLIIIHSKPTGRLTADYKCESKAIASSLWAWALERKMFFTLENSAVAQPIKTKHGFFSRRHTFNFSGRCQTEIMNRQSSASTLPMPSRSHHHLRTDAESVNSHTFDVPRAASSEPGFSHLRDSAITPASGTLDTCEEILESLEVSENGISNTEVVTVSEPKPPHLSLAPFFERTLANRKAAPNAGTRANGKATVLTTCLSALLSRTSAVFLA</sequence>
<evidence type="ECO:0000313" key="2">
    <source>
        <dbReference type="EMBL" id="JAP56696.1"/>
    </source>
</evidence>
<dbReference type="Pfam" id="PF00373">
    <property type="entry name" value="FERM_M"/>
    <property type="match status" value="1"/>
</dbReference>
<dbReference type="PANTHER" id="PTHR23280:SF32">
    <property type="entry name" value="FI22325P1"/>
    <property type="match status" value="1"/>
</dbReference>
<accession>A0A0X3QBK9</accession>
<dbReference type="SUPFAM" id="SSF47031">
    <property type="entry name" value="Second domain of FERM"/>
    <property type="match status" value="1"/>
</dbReference>
<dbReference type="CDD" id="cd14473">
    <property type="entry name" value="FERM_B-lobe"/>
    <property type="match status" value="1"/>
</dbReference>
<organism evidence="2">
    <name type="scientific">Schistocephalus solidus</name>
    <name type="common">Tapeworm</name>
    <dbReference type="NCBI Taxonomy" id="70667"/>
    <lineage>
        <taxon>Eukaryota</taxon>
        <taxon>Metazoa</taxon>
        <taxon>Spiralia</taxon>
        <taxon>Lophotrochozoa</taxon>
        <taxon>Platyhelminthes</taxon>
        <taxon>Cestoda</taxon>
        <taxon>Eucestoda</taxon>
        <taxon>Diphyllobothriidea</taxon>
        <taxon>Diphyllobothriidae</taxon>
        <taxon>Schistocephalus</taxon>
    </lineage>
</organism>
<dbReference type="Gene3D" id="2.30.29.30">
    <property type="entry name" value="Pleckstrin-homology domain (PH domain)/Phosphotyrosine-binding domain (PTB)"/>
    <property type="match status" value="1"/>
</dbReference>
<dbReference type="InterPro" id="IPR019749">
    <property type="entry name" value="Band_41_domain"/>
</dbReference>
<dbReference type="CDD" id="cd01765">
    <property type="entry name" value="FERM_F0_F1"/>
    <property type="match status" value="1"/>
</dbReference>
<dbReference type="SMART" id="SM00295">
    <property type="entry name" value="B41"/>
    <property type="match status" value="1"/>
</dbReference>
<dbReference type="PRINTS" id="PR00935">
    <property type="entry name" value="BAND41"/>
</dbReference>
<dbReference type="InterPro" id="IPR018979">
    <property type="entry name" value="FERM_N"/>
</dbReference>
<dbReference type="SUPFAM" id="SSF50729">
    <property type="entry name" value="PH domain-like"/>
    <property type="match status" value="1"/>
</dbReference>
<reference evidence="2" key="1">
    <citation type="submission" date="2016-01" db="EMBL/GenBank/DDBJ databases">
        <title>Reference transcriptome for the parasite Schistocephalus solidus: insights into the molecular evolution of parasitism.</title>
        <authorList>
            <person name="Hebert F.O."/>
            <person name="Grambauer S."/>
            <person name="Barber I."/>
            <person name="Landry C.R."/>
            <person name="Aubin-Horth N."/>
        </authorList>
    </citation>
    <scope>NUCLEOTIDE SEQUENCE</scope>
</reference>
<dbReference type="InterPro" id="IPR018980">
    <property type="entry name" value="FERM_PH-like_C"/>
</dbReference>
<dbReference type="Gene3D" id="1.20.80.10">
    <property type="match status" value="1"/>
</dbReference>
<name>A0A0X3QBK9_SCHSO</name>
<dbReference type="InterPro" id="IPR035963">
    <property type="entry name" value="FERM_2"/>
</dbReference>
<dbReference type="InterPro" id="IPR014352">
    <property type="entry name" value="FERM/acyl-CoA-bd_prot_sf"/>
</dbReference>
<evidence type="ECO:0000259" key="1">
    <source>
        <dbReference type="PROSITE" id="PS50057"/>
    </source>
</evidence>
<dbReference type="PANTHER" id="PTHR23280">
    <property type="entry name" value="4.1 G PROTEIN"/>
    <property type="match status" value="1"/>
</dbReference>
<dbReference type="InterPro" id="IPR019748">
    <property type="entry name" value="FERM_central"/>
</dbReference>
<dbReference type="SMART" id="SM01196">
    <property type="entry name" value="FERM_C"/>
    <property type="match status" value="1"/>
</dbReference>
<dbReference type="GO" id="GO:0005856">
    <property type="term" value="C:cytoskeleton"/>
    <property type="evidence" value="ECO:0007669"/>
    <property type="project" value="TreeGrafter"/>
</dbReference>
<dbReference type="Gene3D" id="3.10.20.90">
    <property type="entry name" value="Phosphatidylinositol 3-kinase Catalytic Subunit, Chain A, domain 1"/>
    <property type="match status" value="1"/>
</dbReference>
<gene>
    <name evidence="2" type="primary">FRMD5</name>
    <name evidence="2" type="ORF">TR168199</name>
</gene>
<dbReference type="InterPro" id="IPR011993">
    <property type="entry name" value="PH-like_dom_sf"/>
</dbReference>
<dbReference type="AlphaFoldDB" id="A0A0X3QBK9"/>
<dbReference type="SUPFAM" id="SSF54236">
    <property type="entry name" value="Ubiquitin-like"/>
    <property type="match status" value="1"/>
</dbReference>
<proteinExistence type="predicted"/>
<dbReference type="EMBL" id="GEEE01006529">
    <property type="protein sequence ID" value="JAP56696.1"/>
    <property type="molecule type" value="Transcribed_RNA"/>
</dbReference>
<dbReference type="Pfam" id="PF09380">
    <property type="entry name" value="FERM_C"/>
    <property type="match status" value="1"/>
</dbReference>
<dbReference type="Pfam" id="PF09379">
    <property type="entry name" value="FERM_N"/>
    <property type="match status" value="1"/>
</dbReference>
<dbReference type="PROSITE" id="PS50057">
    <property type="entry name" value="FERM_3"/>
    <property type="match status" value="1"/>
</dbReference>
<dbReference type="InterPro" id="IPR029071">
    <property type="entry name" value="Ubiquitin-like_domsf"/>
</dbReference>
<protein>
    <submittedName>
        <fullName evidence="2">FERM domain-containing protein 5</fullName>
    </submittedName>
</protein>